<dbReference type="EMBL" id="KK117462">
    <property type="protein sequence ID" value="KFM70547.1"/>
    <property type="molecule type" value="Genomic_DNA"/>
</dbReference>
<evidence type="ECO:0000256" key="4">
    <source>
        <dbReference type="ARBA" id="ARBA00022771"/>
    </source>
</evidence>
<dbReference type="OrthoDB" id="6428388at2759"/>
<sequence>MKCQICGGSDFFIDAGAYYCNECGEANKQTEEQTGNDEVLINRNLVSSQKATKEQVKHKPKLYSSWLTPEAYNIILYKQVSALIKLGASAKLKDVVLYMWSRFLQKCETAFWNSDSTSKKLSRLDVYPTE</sequence>
<keyword evidence="11" id="KW-1185">Reference proteome</keyword>
<evidence type="ECO:0000256" key="2">
    <source>
        <dbReference type="ARBA" id="ARBA00006899"/>
    </source>
</evidence>
<evidence type="ECO:0000313" key="11">
    <source>
        <dbReference type="Proteomes" id="UP000054359"/>
    </source>
</evidence>
<dbReference type="Proteomes" id="UP000054359">
    <property type="component" value="Unassembled WGS sequence"/>
</dbReference>
<keyword evidence="7" id="KW-0238">DNA-binding</keyword>
<evidence type="ECO:0000256" key="7">
    <source>
        <dbReference type="ARBA" id="ARBA00023125"/>
    </source>
</evidence>
<evidence type="ECO:0000256" key="5">
    <source>
        <dbReference type="ARBA" id="ARBA00022833"/>
    </source>
</evidence>
<comment type="similarity">
    <text evidence="2">Belongs to the RRN7/TAF1B family.</text>
</comment>
<evidence type="ECO:0000256" key="1">
    <source>
        <dbReference type="ARBA" id="ARBA00004604"/>
    </source>
</evidence>
<name>A0A087TZK8_STEMI</name>
<dbReference type="InterPro" id="IPR033599">
    <property type="entry name" value="TAF1B/Rrn7"/>
</dbReference>
<dbReference type="PANTHER" id="PTHR31576">
    <property type="entry name" value="TATA BOX-BINDING PROTEIN-ASSOCIATED FACTOR RNA POLYMERASE I SUBUNIT B"/>
    <property type="match status" value="1"/>
</dbReference>
<keyword evidence="8" id="KW-0804">Transcription</keyword>
<keyword evidence="4" id="KW-0863">Zinc-finger</keyword>
<protein>
    <submittedName>
        <fullName evidence="10">TATA box-binding protein-associated factor RNA polymerase I subunit B</fullName>
    </submittedName>
</protein>
<evidence type="ECO:0000313" key="10">
    <source>
        <dbReference type="EMBL" id="KFM70547.1"/>
    </source>
</evidence>
<gene>
    <name evidence="10" type="ORF">X975_08092</name>
</gene>
<comment type="subcellular location">
    <subcellularLocation>
        <location evidence="1">Nucleus</location>
        <location evidence="1">Nucleolus</location>
    </subcellularLocation>
</comment>
<dbReference type="GO" id="GO:0070860">
    <property type="term" value="C:RNA polymerase I core factor complex"/>
    <property type="evidence" value="ECO:0007669"/>
    <property type="project" value="InterPro"/>
</dbReference>
<proteinExistence type="inferred from homology"/>
<organism evidence="10 11">
    <name type="scientific">Stegodyphus mimosarum</name>
    <name type="common">African social velvet spider</name>
    <dbReference type="NCBI Taxonomy" id="407821"/>
    <lineage>
        <taxon>Eukaryota</taxon>
        <taxon>Metazoa</taxon>
        <taxon>Ecdysozoa</taxon>
        <taxon>Arthropoda</taxon>
        <taxon>Chelicerata</taxon>
        <taxon>Arachnida</taxon>
        <taxon>Araneae</taxon>
        <taxon>Araneomorphae</taxon>
        <taxon>Entelegynae</taxon>
        <taxon>Eresoidea</taxon>
        <taxon>Eresidae</taxon>
        <taxon>Stegodyphus</taxon>
    </lineage>
</organism>
<evidence type="ECO:0000256" key="6">
    <source>
        <dbReference type="ARBA" id="ARBA00023015"/>
    </source>
</evidence>
<evidence type="ECO:0000256" key="3">
    <source>
        <dbReference type="ARBA" id="ARBA00022723"/>
    </source>
</evidence>
<keyword evidence="5" id="KW-0862">Zinc</keyword>
<evidence type="ECO:0000256" key="8">
    <source>
        <dbReference type="ARBA" id="ARBA00023163"/>
    </source>
</evidence>
<keyword evidence="3" id="KW-0479">Metal-binding</keyword>
<dbReference type="AlphaFoldDB" id="A0A087TZK8"/>
<accession>A0A087TZK8</accession>
<dbReference type="GO" id="GO:0005668">
    <property type="term" value="C:RNA polymerase transcription factor SL1 complex"/>
    <property type="evidence" value="ECO:0007669"/>
    <property type="project" value="TreeGrafter"/>
</dbReference>
<dbReference type="GO" id="GO:0042790">
    <property type="term" value="P:nucleolar large rRNA transcription by RNA polymerase I"/>
    <property type="evidence" value="ECO:0007669"/>
    <property type="project" value="TreeGrafter"/>
</dbReference>
<feature type="non-terminal residue" evidence="10">
    <location>
        <position position="130"/>
    </location>
</feature>
<dbReference type="OMA" id="KCEVAFL"/>
<reference evidence="10 11" key="1">
    <citation type="submission" date="2013-11" db="EMBL/GenBank/DDBJ databases">
        <title>Genome sequencing of Stegodyphus mimosarum.</title>
        <authorList>
            <person name="Bechsgaard J."/>
        </authorList>
    </citation>
    <scope>NUCLEOTIDE SEQUENCE [LARGE SCALE GENOMIC DNA]</scope>
</reference>
<keyword evidence="9" id="KW-0539">Nucleus</keyword>
<evidence type="ECO:0000256" key="9">
    <source>
        <dbReference type="ARBA" id="ARBA00023242"/>
    </source>
</evidence>
<dbReference type="PANTHER" id="PTHR31576:SF2">
    <property type="entry name" value="TATA BOX-BINDING PROTEIN-ASSOCIATED FACTOR RNA POLYMERASE I SUBUNIT B"/>
    <property type="match status" value="1"/>
</dbReference>
<dbReference type="GO" id="GO:0001164">
    <property type="term" value="F:RNA polymerase I core promoter sequence-specific DNA binding"/>
    <property type="evidence" value="ECO:0007669"/>
    <property type="project" value="InterPro"/>
</dbReference>
<keyword evidence="6" id="KW-0805">Transcription regulation</keyword>
<dbReference type="GO" id="GO:0008270">
    <property type="term" value="F:zinc ion binding"/>
    <property type="evidence" value="ECO:0007669"/>
    <property type="project" value="UniProtKB-KW"/>
</dbReference>